<dbReference type="EMBL" id="MU003492">
    <property type="protein sequence ID" value="KAF2477904.1"/>
    <property type="molecule type" value="Genomic_DNA"/>
</dbReference>
<sequence length="584" mass="64994">MSSPIASRTLEQAPPPATLNTRRSFTLPSRPSSRPRTAPASSNSADGIETLFTHSCTKIVSFIASSPRGQSSVSGRLSDIGTDTPGSIPWRSYAERTLAVGVLRIYRVTSSNVSFLNSGSLLHTIFPRSQCWCVDGASKFVLRIRQDSYYRIELAFESEEDKEKVEEFKAVLDQVLQYEKTRSPFKIGLEAELPDLPERPERSERPKTPPRRMPKKTPERAKKWLFDKTWVPEDGPRPSPSVLEGSDSSYEEDDRSSISTAVSESPAQMSDIPPRRQIRTPSVSERAKMFQGLRSVTMPSGLVRSPSSYSASASAYPQTLRISRTYPGAEEKSDKPSPPVDTGSLMSSTDSFYSFDTTVPGTPSPPYLDAEPGFEHNPWVEEREHAVEEPRGRDRHRRQISEATVRPISSGNVEGQVPHTPTIDLHPSSALATPPLSPDSDDSVEPAYLDVPTPPDTIRLKRLTGASQRRAFSPMPHPQNLFCPPSPGPRQQFTAALVRKTCELIFGPPSHLVTLMLRIAAKISQGAFGWNTYRVRHTGEKIPCSWESSDEDEWEEDDYGIPLRNLEGSTIRRRERGWSSTEVD</sequence>
<evidence type="ECO:0000313" key="1">
    <source>
        <dbReference type="EMBL" id="KAF2477904.1"/>
    </source>
</evidence>
<dbReference type="Proteomes" id="UP000799755">
    <property type="component" value="Unassembled WGS sequence"/>
</dbReference>
<comment type="caution">
    <text evidence="1">The sequence shown here is derived from an EMBL/GenBank/DDBJ whole genome shotgun (WGS) entry which is preliminary data.</text>
</comment>
<name>A0ACB6REZ8_9PLEO</name>
<protein>
    <submittedName>
        <fullName evidence="1">Uncharacterized protein</fullName>
    </submittedName>
</protein>
<accession>A0ACB6REZ8</accession>
<organism evidence="1 2">
    <name type="scientific">Lindgomyces ingoldianus</name>
    <dbReference type="NCBI Taxonomy" id="673940"/>
    <lineage>
        <taxon>Eukaryota</taxon>
        <taxon>Fungi</taxon>
        <taxon>Dikarya</taxon>
        <taxon>Ascomycota</taxon>
        <taxon>Pezizomycotina</taxon>
        <taxon>Dothideomycetes</taxon>
        <taxon>Pleosporomycetidae</taxon>
        <taxon>Pleosporales</taxon>
        <taxon>Lindgomycetaceae</taxon>
        <taxon>Lindgomyces</taxon>
    </lineage>
</organism>
<proteinExistence type="predicted"/>
<gene>
    <name evidence="1" type="ORF">BDR25DRAFT_330526</name>
</gene>
<reference evidence="1" key="1">
    <citation type="journal article" date="2020" name="Stud. Mycol.">
        <title>101 Dothideomycetes genomes: a test case for predicting lifestyles and emergence of pathogens.</title>
        <authorList>
            <person name="Haridas S."/>
            <person name="Albert R."/>
            <person name="Binder M."/>
            <person name="Bloem J."/>
            <person name="Labutti K."/>
            <person name="Salamov A."/>
            <person name="Andreopoulos B."/>
            <person name="Baker S."/>
            <person name="Barry K."/>
            <person name="Bills G."/>
            <person name="Bluhm B."/>
            <person name="Cannon C."/>
            <person name="Castanera R."/>
            <person name="Culley D."/>
            <person name="Daum C."/>
            <person name="Ezra D."/>
            <person name="Gonzalez J."/>
            <person name="Henrissat B."/>
            <person name="Kuo A."/>
            <person name="Liang C."/>
            <person name="Lipzen A."/>
            <person name="Lutzoni F."/>
            <person name="Magnuson J."/>
            <person name="Mondo S."/>
            <person name="Nolan M."/>
            <person name="Ohm R."/>
            <person name="Pangilinan J."/>
            <person name="Park H.-J."/>
            <person name="Ramirez L."/>
            <person name="Alfaro M."/>
            <person name="Sun H."/>
            <person name="Tritt A."/>
            <person name="Yoshinaga Y."/>
            <person name="Zwiers L.-H."/>
            <person name="Turgeon B."/>
            <person name="Goodwin S."/>
            <person name="Spatafora J."/>
            <person name="Crous P."/>
            <person name="Grigoriev I."/>
        </authorList>
    </citation>
    <scope>NUCLEOTIDE SEQUENCE</scope>
    <source>
        <strain evidence="1">ATCC 200398</strain>
    </source>
</reference>
<keyword evidence="2" id="KW-1185">Reference proteome</keyword>
<evidence type="ECO:0000313" key="2">
    <source>
        <dbReference type="Proteomes" id="UP000799755"/>
    </source>
</evidence>